<accession>A0A8C6ZQ62</accession>
<evidence type="ECO:0000256" key="2">
    <source>
        <dbReference type="ARBA" id="ARBA00022801"/>
    </source>
</evidence>
<evidence type="ECO:0000259" key="8">
    <source>
        <dbReference type="Pfam" id="PF21317"/>
    </source>
</evidence>
<dbReference type="Gene3D" id="2.60.120.260">
    <property type="entry name" value="Galactose-binding domain-like"/>
    <property type="match status" value="3"/>
</dbReference>
<dbReference type="InterPro" id="IPR017853">
    <property type="entry name" value="GH"/>
</dbReference>
<feature type="domain" description="Beta-galactosidase galactose-binding" evidence="9">
    <location>
        <begin position="568"/>
        <end position="627"/>
    </location>
</feature>
<feature type="domain" description="Beta-galactosidase 1-like first all-beta" evidence="8">
    <location>
        <begin position="442"/>
        <end position="543"/>
    </location>
</feature>
<dbReference type="InterPro" id="IPR026283">
    <property type="entry name" value="B-gal_1-like"/>
</dbReference>
<dbReference type="InterPro" id="IPR008979">
    <property type="entry name" value="Galactose-bd-like_sf"/>
</dbReference>
<dbReference type="GO" id="GO:0005975">
    <property type="term" value="P:carbohydrate metabolic process"/>
    <property type="evidence" value="ECO:0007669"/>
    <property type="project" value="InterPro"/>
</dbReference>
<dbReference type="InterPro" id="IPR048913">
    <property type="entry name" value="BetaGal_gal-bd"/>
</dbReference>
<keyword evidence="3 5" id="KW-0326">Glycosidase</keyword>
<dbReference type="SUPFAM" id="SSF51445">
    <property type="entry name" value="(Trans)glycosidases"/>
    <property type="match status" value="1"/>
</dbReference>
<dbReference type="AlphaFoldDB" id="A0A8C6ZQ62"/>
<dbReference type="PIRSF" id="PIRSF006336">
    <property type="entry name" value="B-gal"/>
    <property type="match status" value="1"/>
</dbReference>
<dbReference type="PROSITE" id="PS01182">
    <property type="entry name" value="GLYCOSYL_HYDROL_F35"/>
    <property type="match status" value="1"/>
</dbReference>
<evidence type="ECO:0000313" key="11">
    <source>
        <dbReference type="Proteomes" id="UP000694420"/>
    </source>
</evidence>
<feature type="active site" description="Proton donor" evidence="4">
    <location>
        <position position="202"/>
    </location>
</feature>
<proteinExistence type="inferred from homology"/>
<dbReference type="FunFam" id="2.60.120.260:FF:000049">
    <property type="entry name" value="Beta-galactosidase"/>
    <property type="match status" value="1"/>
</dbReference>
<dbReference type="Gene3D" id="3.20.20.80">
    <property type="entry name" value="Glycosidases"/>
    <property type="match status" value="1"/>
</dbReference>
<dbReference type="Pfam" id="PF21467">
    <property type="entry name" value="BetaGal_gal-bd"/>
    <property type="match status" value="1"/>
</dbReference>
<reference evidence="10" key="2">
    <citation type="submission" date="2025-09" db="UniProtKB">
        <authorList>
            <consortium name="Ensembl"/>
        </authorList>
    </citation>
    <scope>IDENTIFICATION</scope>
</reference>
<feature type="domain" description="Glycoside hydrolase 35 catalytic" evidence="7">
    <location>
        <begin position="55"/>
        <end position="349"/>
    </location>
</feature>
<dbReference type="InterPro" id="IPR031330">
    <property type="entry name" value="Gly_Hdrlase_35_cat"/>
</dbReference>
<evidence type="ECO:0000256" key="5">
    <source>
        <dbReference type="RuleBase" id="RU000675"/>
    </source>
</evidence>
<gene>
    <name evidence="10" type="primary">LOC112947283</name>
</gene>
<name>A0A8C6ZQ62_NOTPE</name>
<dbReference type="Pfam" id="PF21317">
    <property type="entry name" value="BetaGal_ABD_1"/>
    <property type="match status" value="1"/>
</dbReference>
<dbReference type="PRINTS" id="PR00742">
    <property type="entry name" value="GLHYDRLASE35"/>
</dbReference>
<keyword evidence="2 5" id="KW-0378">Hydrolase</keyword>
<dbReference type="SUPFAM" id="SSF49785">
    <property type="entry name" value="Galactose-binding domain-like"/>
    <property type="match status" value="1"/>
</dbReference>
<evidence type="ECO:0000259" key="7">
    <source>
        <dbReference type="Pfam" id="PF01301"/>
    </source>
</evidence>
<organism evidence="10 11">
    <name type="scientific">Nothoprocta perdicaria</name>
    <name type="common">Chilean tinamou</name>
    <name type="synonym">Crypturus perdicarius</name>
    <dbReference type="NCBI Taxonomy" id="30464"/>
    <lineage>
        <taxon>Eukaryota</taxon>
        <taxon>Metazoa</taxon>
        <taxon>Chordata</taxon>
        <taxon>Craniata</taxon>
        <taxon>Vertebrata</taxon>
        <taxon>Euteleostomi</taxon>
        <taxon>Archelosauria</taxon>
        <taxon>Archosauria</taxon>
        <taxon>Dinosauria</taxon>
        <taxon>Saurischia</taxon>
        <taxon>Theropoda</taxon>
        <taxon>Coelurosauria</taxon>
        <taxon>Aves</taxon>
        <taxon>Palaeognathae</taxon>
        <taxon>Tinamiformes</taxon>
        <taxon>Tinamidae</taxon>
        <taxon>Nothoprocta</taxon>
    </lineage>
</organism>
<comment type="similarity">
    <text evidence="1 6">Belongs to the glycosyl hydrolase 35 family.</text>
</comment>
<dbReference type="FunFam" id="3.20.20.80:FF:000036">
    <property type="entry name" value="Beta-galactosidase"/>
    <property type="match status" value="1"/>
</dbReference>
<evidence type="ECO:0000313" key="10">
    <source>
        <dbReference type="Ensembl" id="ENSNPEP00000015560.1"/>
    </source>
</evidence>
<reference evidence="10" key="1">
    <citation type="submission" date="2025-08" db="UniProtKB">
        <authorList>
            <consortium name="Ensembl"/>
        </authorList>
    </citation>
    <scope>IDENTIFICATION</scope>
</reference>
<evidence type="ECO:0000256" key="6">
    <source>
        <dbReference type="RuleBase" id="RU003679"/>
    </source>
</evidence>
<evidence type="ECO:0000256" key="4">
    <source>
        <dbReference type="PIRSR" id="PIRSR006336-1"/>
    </source>
</evidence>
<sequence length="686" mass="78710">LSDWFIFICPRVLPEGRAHAALRSCPLSYRFNWSELVPLRLWGRTLGLQTESSHFLLEGMPFRIFGGSVHYFRVPREYWEDRMLKMKACGLNTLTTYVPWNLHEPARGKFDFSRNLDLEAFLSLAAKIGLWVILRPGPYICSEWDLGGLPSWLLQDPEMQLRTTYKGFTEAVDAYFDHLMPIVVPLQYKKGGPIIAVQVENEYGSYAKDPNYMTYVKMALLSRGIVEMLMTSDNKNGLSFGFVEGGMCLWENQPKMVMEYWTGWFDNWGGPHYVFDADEMVNTVASILKLGASINLYMFHGGTNFGFMSGALESDEYKSDVTSYDYDAVLTEAGDYTSKFFKLRQLFSMIIGNYKSKSQNTVLAYSGKSEAFLKWPFCWSPVALLSWQPLPLPPMIESKASYGAILLHQYISLWDVIPSLLQPVKSEFPINMENLHLNDSSGQSYGYVLYETVIFGGGHLHSRDHIRDRAQVFVNTMYVGELDYNTVELSLPEGQGFRQLRLLVENRGRVNYGLALNEQRKGLIGDIFLNKTPLRNFKIYSLEMKPGFMKSLRHVAGWSAVPDYFVGPAFFRGRLWIEHQPQDTFLKLQGWEKGVVFVNSRNLGRYWKIGPQETLYLPAPWLWKGSNEVRGLGNSFVFFLMFVFSFQGGKVATQQGLELTLVELNMQLEEDVSWKLFESHENSVFL</sequence>
<dbReference type="Ensembl" id="ENSNPET00000015948.1">
    <property type="protein sequence ID" value="ENSNPEP00000015560.1"/>
    <property type="gene ID" value="ENSNPEG00000010679.1"/>
</dbReference>
<evidence type="ECO:0000256" key="1">
    <source>
        <dbReference type="ARBA" id="ARBA00009809"/>
    </source>
</evidence>
<evidence type="ECO:0000259" key="9">
    <source>
        <dbReference type="Pfam" id="PF21467"/>
    </source>
</evidence>
<dbReference type="InterPro" id="IPR001944">
    <property type="entry name" value="Glycoside_Hdrlase_35"/>
</dbReference>
<dbReference type="InterPro" id="IPR048912">
    <property type="entry name" value="BetaGal1-like_ABD1"/>
</dbReference>
<protein>
    <recommendedName>
        <fullName evidence="5">Beta-galactosidase</fullName>
        <ecNumber evidence="5">3.2.1.23</ecNumber>
    </recommendedName>
</protein>
<dbReference type="InterPro" id="IPR019801">
    <property type="entry name" value="Glyco_hydro_35_CS"/>
</dbReference>
<evidence type="ECO:0000256" key="3">
    <source>
        <dbReference type="ARBA" id="ARBA00023295"/>
    </source>
</evidence>
<dbReference type="PANTHER" id="PTHR23421">
    <property type="entry name" value="BETA-GALACTOSIDASE RELATED"/>
    <property type="match status" value="1"/>
</dbReference>
<keyword evidence="11" id="KW-1185">Reference proteome</keyword>
<comment type="catalytic activity">
    <reaction evidence="5">
        <text>Hydrolysis of terminal non-reducing beta-D-galactose residues in beta-D-galactosides.</text>
        <dbReference type="EC" id="3.2.1.23"/>
    </reaction>
</comment>
<dbReference type="EC" id="3.2.1.23" evidence="5"/>
<feature type="active site" description="Nucleophile" evidence="4">
    <location>
        <position position="259"/>
    </location>
</feature>
<dbReference type="Pfam" id="PF01301">
    <property type="entry name" value="Glyco_hydro_35"/>
    <property type="match status" value="1"/>
</dbReference>
<dbReference type="GO" id="GO:0004565">
    <property type="term" value="F:beta-galactosidase activity"/>
    <property type="evidence" value="ECO:0007669"/>
    <property type="project" value="UniProtKB-EC"/>
</dbReference>
<dbReference type="Proteomes" id="UP000694420">
    <property type="component" value="Unplaced"/>
</dbReference>